<dbReference type="Proteomes" id="UP000699462">
    <property type="component" value="Unassembled WGS sequence"/>
</dbReference>
<proteinExistence type="predicted"/>
<dbReference type="OrthoDB" id="6150403at2759"/>
<keyword evidence="3" id="KW-1185">Reference proteome</keyword>
<evidence type="ECO:0000313" key="2">
    <source>
        <dbReference type="EMBL" id="KAF8567000.1"/>
    </source>
</evidence>
<gene>
    <name evidence="2" type="ORF">P879_05961</name>
</gene>
<dbReference type="AlphaFoldDB" id="A0A8T0DH71"/>
<comment type="caution">
    <text evidence="2">The sequence shown here is derived from an EMBL/GenBank/DDBJ whole genome shotgun (WGS) entry which is preliminary data.</text>
</comment>
<dbReference type="EMBL" id="JTDF01004315">
    <property type="protein sequence ID" value="KAF8567000.1"/>
    <property type="molecule type" value="Genomic_DNA"/>
</dbReference>
<feature type="region of interest" description="Disordered" evidence="1">
    <location>
        <begin position="117"/>
        <end position="142"/>
    </location>
</feature>
<evidence type="ECO:0000313" key="3">
    <source>
        <dbReference type="Proteomes" id="UP000699462"/>
    </source>
</evidence>
<organism evidence="2 3">
    <name type="scientific">Paragonimus westermani</name>
    <dbReference type="NCBI Taxonomy" id="34504"/>
    <lineage>
        <taxon>Eukaryota</taxon>
        <taxon>Metazoa</taxon>
        <taxon>Spiralia</taxon>
        <taxon>Lophotrochozoa</taxon>
        <taxon>Platyhelminthes</taxon>
        <taxon>Trematoda</taxon>
        <taxon>Digenea</taxon>
        <taxon>Plagiorchiida</taxon>
        <taxon>Troglotremata</taxon>
        <taxon>Troglotrematidae</taxon>
        <taxon>Paragonimus</taxon>
    </lineage>
</organism>
<sequence length="193" mass="22134">MVLTLAFLAADLANYGQRDLLKEVESGTLWTDSISVLKFARDTSSQDGTFVVNRLSSIHYLSGPNYRRYVEIKRDPADSTTGGMHPKDRITGEKFNGPRFLWKDKVACLNRPKDFNDRTTHLNRSSRHRYSPPQREPGSSINSYCPVLEMHSKRKSHSYKETVVMQPYTTIDLIIHFQTVNKTNARKTYCALC</sequence>
<accession>A0A8T0DH71</accession>
<protein>
    <submittedName>
        <fullName evidence="2">Uncharacterized protein</fullName>
    </submittedName>
</protein>
<evidence type="ECO:0000256" key="1">
    <source>
        <dbReference type="SAM" id="MobiDB-lite"/>
    </source>
</evidence>
<name>A0A8T0DH71_9TREM</name>
<dbReference type="PANTHER" id="PTHR47331:SF1">
    <property type="entry name" value="GAG-LIKE PROTEIN"/>
    <property type="match status" value="1"/>
</dbReference>
<reference evidence="2 3" key="1">
    <citation type="submission" date="2019-07" db="EMBL/GenBank/DDBJ databases">
        <title>Annotation for the trematode Paragonimus westermani.</title>
        <authorList>
            <person name="Choi Y.-J."/>
        </authorList>
    </citation>
    <scope>NUCLEOTIDE SEQUENCE [LARGE SCALE GENOMIC DNA]</scope>
    <source>
        <strain evidence="2">180907_Pwestermani</strain>
    </source>
</reference>
<dbReference type="PANTHER" id="PTHR47331">
    <property type="entry name" value="PHD-TYPE DOMAIN-CONTAINING PROTEIN"/>
    <property type="match status" value="1"/>
</dbReference>